<dbReference type="InterPro" id="IPR013083">
    <property type="entry name" value="Znf_RING/FYVE/PHD"/>
</dbReference>
<dbReference type="PANTHER" id="PTHR15898:SF13">
    <property type="entry name" value="BIFUNCTIONAL APOPTOSIS REGULATOR"/>
    <property type="match status" value="1"/>
</dbReference>
<dbReference type="FunFam" id="3.30.40.10:FF:000489">
    <property type="entry name" value="E3 ubiquitin-protein ligase PRT1"/>
    <property type="match status" value="1"/>
</dbReference>
<feature type="compositionally biased region" description="Gly residues" evidence="5">
    <location>
        <begin position="247"/>
        <end position="259"/>
    </location>
</feature>
<feature type="region of interest" description="Disordered" evidence="5">
    <location>
        <begin position="25"/>
        <end position="57"/>
    </location>
</feature>
<protein>
    <recommendedName>
        <fullName evidence="10">E3 ubiquitin-protein ligase PRT1</fullName>
    </recommendedName>
</protein>
<dbReference type="InterPro" id="IPR043145">
    <property type="entry name" value="Znf_ZZ_sf"/>
</dbReference>
<dbReference type="InterPro" id="IPR001841">
    <property type="entry name" value="Znf_RING"/>
</dbReference>
<keyword evidence="2 4" id="KW-0863">Zinc-finger</keyword>
<evidence type="ECO:0008006" key="10">
    <source>
        <dbReference type="Google" id="ProtNLM"/>
    </source>
</evidence>
<keyword evidence="9" id="KW-1185">Reference proteome</keyword>
<dbReference type="Gene3D" id="3.30.60.90">
    <property type="match status" value="1"/>
</dbReference>
<dbReference type="Pfam" id="PF22936">
    <property type="entry name" value="Pol_BBD"/>
    <property type="match status" value="1"/>
</dbReference>
<evidence type="ECO:0000256" key="5">
    <source>
        <dbReference type="SAM" id="MobiDB-lite"/>
    </source>
</evidence>
<feature type="domain" description="RING-type" evidence="6">
    <location>
        <begin position="845"/>
        <end position="883"/>
    </location>
</feature>
<evidence type="ECO:0000256" key="1">
    <source>
        <dbReference type="ARBA" id="ARBA00022723"/>
    </source>
</evidence>
<evidence type="ECO:0000259" key="6">
    <source>
        <dbReference type="PROSITE" id="PS50089"/>
    </source>
</evidence>
<evidence type="ECO:0000313" key="9">
    <source>
        <dbReference type="Proteomes" id="UP000823749"/>
    </source>
</evidence>
<dbReference type="Pfam" id="PF00569">
    <property type="entry name" value="ZZ"/>
    <property type="match status" value="1"/>
</dbReference>
<dbReference type="Pfam" id="PF13445">
    <property type="entry name" value="zf-RING_UBOX"/>
    <property type="match status" value="2"/>
</dbReference>
<dbReference type="GO" id="GO:0043161">
    <property type="term" value="P:proteasome-mediated ubiquitin-dependent protein catabolic process"/>
    <property type="evidence" value="ECO:0007669"/>
    <property type="project" value="TreeGrafter"/>
</dbReference>
<gene>
    <name evidence="8" type="ORF">RHGRI_026041</name>
</gene>
<dbReference type="Proteomes" id="UP000823749">
    <property type="component" value="Chromosome 9"/>
</dbReference>
<dbReference type="InterPro" id="IPR017907">
    <property type="entry name" value="Znf_RING_CS"/>
</dbReference>
<dbReference type="GO" id="GO:0008270">
    <property type="term" value="F:zinc ion binding"/>
    <property type="evidence" value="ECO:0007669"/>
    <property type="project" value="UniProtKB-KW"/>
</dbReference>
<dbReference type="SMART" id="SM00291">
    <property type="entry name" value="ZnF_ZZ"/>
    <property type="match status" value="1"/>
</dbReference>
<feature type="region of interest" description="Disordered" evidence="5">
    <location>
        <begin position="1026"/>
        <end position="1070"/>
    </location>
</feature>
<feature type="domain" description="RING-type" evidence="6">
    <location>
        <begin position="120"/>
        <end position="158"/>
    </location>
</feature>
<dbReference type="FunFam" id="3.30.60.90:FF:000014">
    <property type="entry name" value="E3 ubiquitin-protein ligase PRT1"/>
    <property type="match status" value="1"/>
</dbReference>
<dbReference type="PROSITE" id="PS50135">
    <property type="entry name" value="ZF_ZZ_2"/>
    <property type="match status" value="1"/>
</dbReference>
<evidence type="ECO:0000256" key="4">
    <source>
        <dbReference type="PROSITE-ProRule" id="PRU00228"/>
    </source>
</evidence>
<dbReference type="EMBL" id="JACTNZ010000009">
    <property type="protein sequence ID" value="KAG5531289.1"/>
    <property type="molecule type" value="Genomic_DNA"/>
</dbReference>
<proteinExistence type="predicted"/>
<feature type="compositionally biased region" description="Polar residues" evidence="5">
    <location>
        <begin position="40"/>
        <end position="53"/>
    </location>
</feature>
<feature type="region of interest" description="Disordered" evidence="5">
    <location>
        <begin position="241"/>
        <end position="301"/>
    </location>
</feature>
<dbReference type="SUPFAM" id="SSF57850">
    <property type="entry name" value="RING/U-box"/>
    <property type="match status" value="4"/>
</dbReference>
<dbReference type="InterPro" id="IPR000433">
    <property type="entry name" value="Znf_ZZ"/>
</dbReference>
<evidence type="ECO:0000256" key="3">
    <source>
        <dbReference type="ARBA" id="ARBA00022833"/>
    </source>
</evidence>
<evidence type="ECO:0000256" key="2">
    <source>
        <dbReference type="ARBA" id="ARBA00022771"/>
    </source>
</evidence>
<dbReference type="PROSITE" id="PS00518">
    <property type="entry name" value="ZF_RING_1"/>
    <property type="match status" value="2"/>
</dbReference>
<comment type="caution">
    <text evidence="8">The sequence shown here is derived from an EMBL/GenBank/DDBJ whole genome shotgun (WGS) entry which is preliminary data.</text>
</comment>
<evidence type="ECO:0000259" key="7">
    <source>
        <dbReference type="PROSITE" id="PS50135"/>
    </source>
</evidence>
<name>A0AAV6IXF5_9ERIC</name>
<feature type="region of interest" description="Disordered" evidence="5">
    <location>
        <begin position="413"/>
        <end position="454"/>
    </location>
</feature>
<dbReference type="PANTHER" id="PTHR15898">
    <property type="entry name" value="BIFUNCTIONAL APOPTOSIS REGULATOR"/>
    <property type="match status" value="1"/>
</dbReference>
<dbReference type="InterPro" id="IPR054722">
    <property type="entry name" value="PolX-like_BBD"/>
</dbReference>
<feature type="compositionally biased region" description="Gly residues" evidence="5">
    <location>
        <begin position="422"/>
        <end position="434"/>
    </location>
</feature>
<sequence>MDFLCFHGRCRCGTCRERLPRFSLSQPGQSQRRSQDRRTLSLSLSPMENQQETPAGVETDEEFPDEFQCCVCWDILFKPVVLEPNIEGTEKVPPQQDSMLGGILSRQKNSLQLLITDFHCAACKELLYRPVVLNCGHVYCEVCIISPTDRVPRCQVCQSAHPNGCPKVCLLLKNFLEEQFSEQYALRKENVQEHADSQNRSPSACETLPTAANAYSRLSRSFLGQFSNVPRSVAPILESSTLVSRNGGPGSYRGPVRSGGRGESRNVHGSGANGGFGRGDSRSFRGNGSFRGGGHTGGRGDRKYTLCHATNHTEPYCWKKYGKLDYVHQVSDSAPPSHSQLSTASTGYFPRSNSHDALTTQVSELVQTLRLSLPATSSTATLANSAANAYSRLSRSFLGQFSNVPRSVAPIPESSTLVSRNGGPGSYRGPVRSGGRGESRNVHGSGANGGFGRGDSRSFHGNGSFCGGGHTGGRGDRKYTLCHATNHTEPYCWKKYGKLDYVHQVSDSAPPSHSQLSTASTGYFPRSNSHDALTTQVSELVQTLRLSLPATSSTATLANSGNVACAALTSPSWILDSGASTHMSGNSSLFSDMHPINHHIVLADGSSQPVLGKGDIYFNFIKSIMGLKFKGISRFILTESTWLSFILVNDLFDCNLILVCRDILFKPVVLVCGHISCFWCVYKMMNQQVSHCPVCRHLYNHFPSICQLLHFVVLKLYPQAYKRREQQVLEEEKRKELFSPQLDNCFRSESSKGLRICSHLPPHSTTCSCNSMVCLGSCYIVEGEPSTTKGSESTIVFHIDAKLSIPAEPNIEGTEKVPPQQDSMLGGILSRQKNSLQLLITDFHCAACKELLYRPVVLNCGHVYCEVCIISPTDRVPRCQVCQSAHPNGCPKVCLLLKNFLEEQFSEQYALRKENVQEHADSQNRSPSACSIQSLNNAPMLPSISTNPYQSWLSGRGPKVHNRAGCDYCGMCPIIGERYRCKDCKEKIGFDLCEGCYNSSSKLPGRFNQQHTPEHKLENVQPHLEANDDYESDSPDDIGFSPFARVLEEDSASHMSSDDTSENEDAHSSI</sequence>
<dbReference type="PROSITE" id="PS50089">
    <property type="entry name" value="ZF_RING_2"/>
    <property type="match status" value="3"/>
</dbReference>
<evidence type="ECO:0000313" key="8">
    <source>
        <dbReference type="EMBL" id="KAG5531289.1"/>
    </source>
</evidence>
<feature type="compositionally biased region" description="Acidic residues" evidence="5">
    <location>
        <begin position="1027"/>
        <end position="1036"/>
    </location>
</feature>
<feature type="domain" description="ZZ-type" evidence="7">
    <location>
        <begin position="961"/>
        <end position="1025"/>
    </location>
</feature>
<dbReference type="AlphaFoldDB" id="A0AAV6IXF5"/>
<keyword evidence="1" id="KW-0479">Metal-binding</keyword>
<reference evidence="8" key="1">
    <citation type="submission" date="2020-08" db="EMBL/GenBank/DDBJ databases">
        <title>Plant Genome Project.</title>
        <authorList>
            <person name="Zhang R.-G."/>
        </authorList>
    </citation>
    <scope>NUCLEOTIDE SEQUENCE</scope>
    <source>
        <strain evidence="8">WSP0</strain>
        <tissue evidence="8">Leaf</tissue>
    </source>
</reference>
<keyword evidence="3" id="KW-0862">Zinc</keyword>
<accession>A0AAV6IXF5</accession>
<dbReference type="SMART" id="SM00184">
    <property type="entry name" value="RING"/>
    <property type="match status" value="3"/>
</dbReference>
<dbReference type="GO" id="GO:0061630">
    <property type="term" value="F:ubiquitin protein ligase activity"/>
    <property type="evidence" value="ECO:0007669"/>
    <property type="project" value="TreeGrafter"/>
</dbReference>
<organism evidence="8 9">
    <name type="scientific">Rhododendron griersonianum</name>
    <dbReference type="NCBI Taxonomy" id="479676"/>
    <lineage>
        <taxon>Eukaryota</taxon>
        <taxon>Viridiplantae</taxon>
        <taxon>Streptophyta</taxon>
        <taxon>Embryophyta</taxon>
        <taxon>Tracheophyta</taxon>
        <taxon>Spermatophyta</taxon>
        <taxon>Magnoliopsida</taxon>
        <taxon>eudicotyledons</taxon>
        <taxon>Gunneridae</taxon>
        <taxon>Pentapetalae</taxon>
        <taxon>asterids</taxon>
        <taxon>Ericales</taxon>
        <taxon>Ericaceae</taxon>
        <taxon>Ericoideae</taxon>
        <taxon>Rhodoreae</taxon>
        <taxon>Rhododendron</taxon>
    </lineage>
</organism>
<dbReference type="InterPro" id="IPR027370">
    <property type="entry name" value="Znf-RING_euk"/>
</dbReference>
<dbReference type="Gene3D" id="3.30.40.10">
    <property type="entry name" value="Zinc/RING finger domain, C3HC4 (zinc finger)"/>
    <property type="match status" value="3"/>
</dbReference>
<feature type="domain" description="RING-type" evidence="6">
    <location>
        <begin position="659"/>
        <end position="696"/>
    </location>
</feature>